<sequence>MATGGERAKLLVRLLWGGATDWYTPDVMEASDCEFRSFAELTDLWYKVHSDPRLAKALSVAVVKDEKWGASQMVDFWKHMTVFKAVWKDFTISELGQLLRTVIRNERAQSRSTFSSNRDSDSESDEEGEESEDDNDDSFADAFEVAEEVCGMFSCIFRVLELTPAQQKDLFKAAVKGLFGGENLYYLVEAGLGLNLTSSEFQELRRKESPKTQARITKQIQEEEAYWCDEDSPQPSAPPPYASRNGSCCSNSAKRGCLRRQCGGCCKKGFGGACAVHLGTVAAAVRAPPAGKCVGTGAATSAAANLSSEAAPFVPATSAPAYREPIYTAEETRVVKSEAELEKVLTAGGAFKRVIFRDFYVKPEQFGRMVALFGAGLECIEMSGGEGYQLNGESIRGVATACPKLRKFSMESASSIKDDAFAALLKSCPELEYLDTRGNDKVSGSLSDKSFKLLQTDSTLAPKLRKLYVVDQRMSKKIAEKLVKMRPQLFIQGGESDGDGYASAMVMQMTGASYGDGIWGVGAGATPPSFGFQKYSNYDFF</sequence>
<accession>A0A1Y1HVG6</accession>
<dbReference type="AlphaFoldDB" id="A0A1Y1HVG6"/>
<evidence type="ECO:0000313" key="2">
    <source>
        <dbReference type="EMBL" id="GAQ81189.1"/>
    </source>
</evidence>
<dbReference type="EMBL" id="DF237022">
    <property type="protein sequence ID" value="GAQ81189.1"/>
    <property type="molecule type" value="Genomic_DNA"/>
</dbReference>
<proteinExistence type="predicted"/>
<evidence type="ECO:0000313" key="3">
    <source>
        <dbReference type="Proteomes" id="UP000054558"/>
    </source>
</evidence>
<organism evidence="2 3">
    <name type="scientific">Klebsormidium nitens</name>
    <name type="common">Green alga</name>
    <name type="synonym">Ulothrix nitens</name>
    <dbReference type="NCBI Taxonomy" id="105231"/>
    <lineage>
        <taxon>Eukaryota</taxon>
        <taxon>Viridiplantae</taxon>
        <taxon>Streptophyta</taxon>
        <taxon>Klebsormidiophyceae</taxon>
        <taxon>Klebsormidiales</taxon>
        <taxon>Klebsormidiaceae</taxon>
        <taxon>Klebsormidium</taxon>
    </lineage>
</organism>
<reference evidence="2 3" key="1">
    <citation type="journal article" date="2014" name="Nat. Commun.">
        <title>Klebsormidium flaccidum genome reveals primary factors for plant terrestrial adaptation.</title>
        <authorList>
            <person name="Hori K."/>
            <person name="Maruyama F."/>
            <person name="Fujisawa T."/>
            <person name="Togashi T."/>
            <person name="Yamamoto N."/>
            <person name="Seo M."/>
            <person name="Sato S."/>
            <person name="Yamada T."/>
            <person name="Mori H."/>
            <person name="Tajima N."/>
            <person name="Moriyama T."/>
            <person name="Ikeuchi M."/>
            <person name="Watanabe M."/>
            <person name="Wada H."/>
            <person name="Kobayashi K."/>
            <person name="Saito M."/>
            <person name="Masuda T."/>
            <person name="Sasaki-Sekimoto Y."/>
            <person name="Mashiguchi K."/>
            <person name="Awai K."/>
            <person name="Shimojima M."/>
            <person name="Masuda S."/>
            <person name="Iwai M."/>
            <person name="Nobusawa T."/>
            <person name="Narise T."/>
            <person name="Kondo S."/>
            <person name="Saito H."/>
            <person name="Sato R."/>
            <person name="Murakawa M."/>
            <person name="Ihara Y."/>
            <person name="Oshima-Yamada Y."/>
            <person name="Ohtaka K."/>
            <person name="Satoh M."/>
            <person name="Sonobe K."/>
            <person name="Ishii M."/>
            <person name="Ohtani R."/>
            <person name="Kanamori-Sato M."/>
            <person name="Honoki R."/>
            <person name="Miyazaki D."/>
            <person name="Mochizuki H."/>
            <person name="Umetsu J."/>
            <person name="Higashi K."/>
            <person name="Shibata D."/>
            <person name="Kamiya Y."/>
            <person name="Sato N."/>
            <person name="Nakamura Y."/>
            <person name="Tabata S."/>
            <person name="Ida S."/>
            <person name="Kurokawa K."/>
            <person name="Ohta H."/>
        </authorList>
    </citation>
    <scope>NUCLEOTIDE SEQUENCE [LARGE SCALE GENOMIC DNA]</scope>
    <source>
        <strain evidence="2 3">NIES-2285</strain>
    </source>
</reference>
<evidence type="ECO:0000256" key="1">
    <source>
        <dbReference type="SAM" id="MobiDB-lite"/>
    </source>
</evidence>
<dbReference type="SUPFAM" id="SSF52047">
    <property type="entry name" value="RNI-like"/>
    <property type="match status" value="1"/>
</dbReference>
<feature type="compositionally biased region" description="Acidic residues" evidence="1">
    <location>
        <begin position="122"/>
        <end position="137"/>
    </location>
</feature>
<keyword evidence="3" id="KW-1185">Reference proteome</keyword>
<dbReference type="Gene3D" id="3.80.10.10">
    <property type="entry name" value="Ribonuclease Inhibitor"/>
    <property type="match status" value="1"/>
</dbReference>
<dbReference type="OrthoDB" id="6066220at2759"/>
<dbReference type="STRING" id="105231.A0A1Y1HVG6"/>
<dbReference type="Proteomes" id="UP000054558">
    <property type="component" value="Unassembled WGS sequence"/>
</dbReference>
<protein>
    <submittedName>
        <fullName evidence="2">Uncharacterized protein</fullName>
    </submittedName>
</protein>
<feature type="region of interest" description="Disordered" evidence="1">
    <location>
        <begin position="111"/>
        <end position="137"/>
    </location>
</feature>
<name>A0A1Y1HVG6_KLENI</name>
<gene>
    <name evidence="2" type="ORF">KFL_000730260</name>
</gene>
<dbReference type="InterPro" id="IPR032675">
    <property type="entry name" value="LRR_dom_sf"/>
</dbReference>